<comment type="caution">
    <text evidence="1">The sequence shown here is derived from an EMBL/GenBank/DDBJ whole genome shotgun (WGS) entry which is preliminary data.</text>
</comment>
<sequence length="151" mass="16751">LSLRSILPDAFQGLESAHELTLRITHTSVADLPAGLLRYLGDVRFLALDLRSNQLHNISPAVLESRRQLSARGSQLLAAGVTRNSTLTTDHQAAFDWKTTLGDVHVNSRGLHGDCDGGSEKVRGWDNDSSPLPLYRRIERRGVQRARYRIA</sequence>
<evidence type="ECO:0000313" key="1">
    <source>
        <dbReference type="EMBL" id="OQR78299.1"/>
    </source>
</evidence>
<keyword evidence="2" id="KW-1185">Reference proteome</keyword>
<name>A0A1V9XXV9_9ACAR</name>
<dbReference type="InParanoid" id="A0A1V9XXV9"/>
<accession>A0A1V9XXV9</accession>
<dbReference type="OrthoDB" id="10022853at2759"/>
<gene>
    <name evidence="1" type="ORF">BIW11_06499</name>
</gene>
<dbReference type="Proteomes" id="UP000192247">
    <property type="component" value="Unassembled WGS sequence"/>
</dbReference>
<dbReference type="InterPro" id="IPR032675">
    <property type="entry name" value="LRR_dom_sf"/>
</dbReference>
<dbReference type="EMBL" id="MNPL01002406">
    <property type="protein sequence ID" value="OQR78299.1"/>
    <property type="molecule type" value="Genomic_DNA"/>
</dbReference>
<organism evidence="1 2">
    <name type="scientific">Tropilaelaps mercedesae</name>
    <dbReference type="NCBI Taxonomy" id="418985"/>
    <lineage>
        <taxon>Eukaryota</taxon>
        <taxon>Metazoa</taxon>
        <taxon>Ecdysozoa</taxon>
        <taxon>Arthropoda</taxon>
        <taxon>Chelicerata</taxon>
        <taxon>Arachnida</taxon>
        <taxon>Acari</taxon>
        <taxon>Parasitiformes</taxon>
        <taxon>Mesostigmata</taxon>
        <taxon>Gamasina</taxon>
        <taxon>Dermanyssoidea</taxon>
        <taxon>Laelapidae</taxon>
        <taxon>Tropilaelaps</taxon>
    </lineage>
</organism>
<feature type="non-terminal residue" evidence="1">
    <location>
        <position position="151"/>
    </location>
</feature>
<dbReference type="STRING" id="418985.A0A1V9XXV9"/>
<feature type="non-terminal residue" evidence="1">
    <location>
        <position position="1"/>
    </location>
</feature>
<dbReference type="Gene3D" id="3.80.10.10">
    <property type="entry name" value="Ribonuclease Inhibitor"/>
    <property type="match status" value="1"/>
</dbReference>
<protein>
    <submittedName>
        <fullName evidence="1">Chaoptin-like</fullName>
    </submittedName>
</protein>
<dbReference type="AlphaFoldDB" id="A0A1V9XXV9"/>
<evidence type="ECO:0000313" key="2">
    <source>
        <dbReference type="Proteomes" id="UP000192247"/>
    </source>
</evidence>
<reference evidence="1 2" key="1">
    <citation type="journal article" date="2017" name="Gigascience">
        <title>Draft genome of the honey bee ectoparasitic mite, Tropilaelaps mercedesae, is shaped by the parasitic life history.</title>
        <authorList>
            <person name="Dong X."/>
            <person name="Armstrong S.D."/>
            <person name="Xia D."/>
            <person name="Makepeace B.L."/>
            <person name="Darby A.C."/>
            <person name="Kadowaki T."/>
        </authorList>
    </citation>
    <scope>NUCLEOTIDE SEQUENCE [LARGE SCALE GENOMIC DNA]</scope>
    <source>
        <strain evidence="1">Wuxi-XJTLU</strain>
    </source>
</reference>
<proteinExistence type="predicted"/>